<evidence type="ECO:0000256" key="2">
    <source>
        <dbReference type="ARBA" id="ARBA00022475"/>
    </source>
</evidence>
<evidence type="ECO:0000256" key="3">
    <source>
        <dbReference type="ARBA" id="ARBA00022692"/>
    </source>
</evidence>
<organism evidence="7 8">
    <name type="scientific">Roseateles koreensis</name>
    <dbReference type="NCBI Taxonomy" id="2987526"/>
    <lineage>
        <taxon>Bacteria</taxon>
        <taxon>Pseudomonadati</taxon>
        <taxon>Pseudomonadota</taxon>
        <taxon>Betaproteobacteria</taxon>
        <taxon>Burkholderiales</taxon>
        <taxon>Sphaerotilaceae</taxon>
        <taxon>Roseateles</taxon>
    </lineage>
</organism>
<proteinExistence type="predicted"/>
<evidence type="ECO:0000313" key="7">
    <source>
        <dbReference type="EMBL" id="MDC8786006.1"/>
    </source>
</evidence>
<sequence>MDEILIGSVIASTLRLTTPLLLCALAGLVSERAGVVDIGLEGKMLFAAFAAAAAASVGHSTALGLAAGIAVATAMSLIHGFACVSHRGDQVVSGVALNMVAAGLTTVLGIAWFAQGGQTPPVDASIRLTGLVPGWSEPAAAQAALGPWLGALVGHGLLSHNALVYLSLALVGGVWFFLERTRPGLRLRAVGENPAMVDAAGVSVAKLRYAALSINGVLCGLAGSYLTLAQNASFSPNMTSGRGFIALAALIFGKWRPVPTLLACLLFGFLDAMAIRLQGSSLPAVLGGGEVPVQAIQALPYLLTVILLAGFIGQAVAPKALGRPYVKER</sequence>
<dbReference type="CDD" id="cd06580">
    <property type="entry name" value="TM_PBP1_transp_TpRbsC_like"/>
    <property type="match status" value="1"/>
</dbReference>
<keyword evidence="2" id="KW-1003">Cell membrane</keyword>
<dbReference type="EMBL" id="JAQQXS010000010">
    <property type="protein sequence ID" value="MDC8786006.1"/>
    <property type="molecule type" value="Genomic_DNA"/>
</dbReference>
<dbReference type="Proteomes" id="UP001219862">
    <property type="component" value="Unassembled WGS sequence"/>
</dbReference>
<keyword evidence="8" id="KW-1185">Reference proteome</keyword>
<accession>A0ABT5KW06</accession>
<dbReference type="InterPro" id="IPR001851">
    <property type="entry name" value="ABC_transp_permease"/>
</dbReference>
<keyword evidence="5 6" id="KW-0472">Membrane</keyword>
<comment type="caution">
    <text evidence="7">The sequence shown here is derived from an EMBL/GenBank/DDBJ whole genome shotgun (WGS) entry which is preliminary data.</text>
</comment>
<evidence type="ECO:0000256" key="6">
    <source>
        <dbReference type="SAM" id="Phobius"/>
    </source>
</evidence>
<protein>
    <submittedName>
        <fullName evidence="7">ABC transporter permease</fullName>
    </submittedName>
</protein>
<keyword evidence="4 6" id="KW-1133">Transmembrane helix</keyword>
<dbReference type="PANTHER" id="PTHR43370:SF1">
    <property type="entry name" value="GUANOSINE ABC TRANSPORTER PERMEASE PROTEIN NUPQ"/>
    <property type="match status" value="1"/>
</dbReference>
<feature type="transmembrane region" description="Helical" evidence="6">
    <location>
        <begin position="91"/>
        <end position="114"/>
    </location>
</feature>
<feature type="transmembrane region" description="Helical" evidence="6">
    <location>
        <begin position="157"/>
        <end position="178"/>
    </location>
</feature>
<evidence type="ECO:0000256" key="1">
    <source>
        <dbReference type="ARBA" id="ARBA00004651"/>
    </source>
</evidence>
<feature type="transmembrane region" description="Helical" evidence="6">
    <location>
        <begin position="260"/>
        <end position="278"/>
    </location>
</feature>
<keyword evidence="3 6" id="KW-0812">Transmembrane</keyword>
<feature type="transmembrane region" description="Helical" evidence="6">
    <location>
        <begin position="6"/>
        <end position="28"/>
    </location>
</feature>
<dbReference type="Pfam" id="PF02653">
    <property type="entry name" value="BPD_transp_2"/>
    <property type="match status" value="1"/>
</dbReference>
<evidence type="ECO:0000256" key="4">
    <source>
        <dbReference type="ARBA" id="ARBA00022989"/>
    </source>
</evidence>
<dbReference type="RefSeq" id="WP_273597121.1">
    <property type="nucleotide sequence ID" value="NZ_JAQQXS010000010.1"/>
</dbReference>
<evidence type="ECO:0000256" key="5">
    <source>
        <dbReference type="ARBA" id="ARBA00023136"/>
    </source>
</evidence>
<comment type="subcellular location">
    <subcellularLocation>
        <location evidence="1">Cell membrane</location>
        <topology evidence="1">Multi-pass membrane protein</topology>
    </subcellularLocation>
</comment>
<evidence type="ECO:0000313" key="8">
    <source>
        <dbReference type="Proteomes" id="UP001219862"/>
    </source>
</evidence>
<reference evidence="7 8" key="1">
    <citation type="submission" date="2022-10" db="EMBL/GenBank/DDBJ databases">
        <title>paucibacter sp. hw8 Genome sequencing.</title>
        <authorList>
            <person name="Park S."/>
        </authorList>
    </citation>
    <scope>NUCLEOTIDE SEQUENCE [LARGE SCALE GENOMIC DNA]</scope>
    <source>
        <strain evidence="8">hw8</strain>
    </source>
</reference>
<dbReference type="PANTHER" id="PTHR43370">
    <property type="entry name" value="SUGAR ABC TRANSPORTER INTEGRAL MEMBRANE PROTEIN-RELATED"/>
    <property type="match status" value="1"/>
</dbReference>
<gene>
    <name evidence="7" type="ORF">PRZ01_12480</name>
</gene>
<name>A0ABT5KW06_9BURK</name>
<feature type="transmembrane region" description="Helical" evidence="6">
    <location>
        <begin position="298"/>
        <end position="317"/>
    </location>
</feature>